<evidence type="ECO:0000313" key="4">
    <source>
        <dbReference type="EMBL" id="EFW05252.1"/>
    </source>
</evidence>
<protein>
    <submittedName>
        <fullName evidence="4">Choline kinase</fullName>
    </submittedName>
</protein>
<dbReference type="HOGENOM" id="CLU_029499_5_2_9"/>
<dbReference type="GeneID" id="78231030"/>
<dbReference type="Gene3D" id="3.90.550.10">
    <property type="entry name" value="Spore Coat Polysaccharide Biosynthesis Protein SpsA, Chain A"/>
    <property type="match status" value="1"/>
</dbReference>
<name>E7G9F8_9FIRM</name>
<accession>E7G9F8</accession>
<keyword evidence="2" id="KW-0548">Nucleotidyltransferase</keyword>
<proteinExistence type="predicted"/>
<dbReference type="PANTHER" id="PTHR43584">
    <property type="entry name" value="NUCLEOTIDYL TRANSFERASE"/>
    <property type="match status" value="1"/>
</dbReference>
<comment type="caution">
    <text evidence="4">The sequence shown here is derived from an EMBL/GenBank/DDBJ whole genome shotgun (WGS) entry which is preliminary data.</text>
</comment>
<keyword evidence="4" id="KW-0418">Kinase</keyword>
<reference evidence="4 5" key="1">
    <citation type="submission" date="2010-12" db="EMBL/GenBank/DDBJ databases">
        <title>The Genome Sequence of Coprobacillus sp. strain 29_1.</title>
        <authorList>
            <consortium name="The Broad Institute Genome Sequencing Platform"/>
            <person name="Earl A."/>
            <person name="Ward D."/>
            <person name="Feldgarden M."/>
            <person name="Gevers D."/>
            <person name="Daigneault M."/>
            <person name="Sibley C.D."/>
            <person name="White A."/>
            <person name="Strauss J."/>
            <person name="Allen-Vercoe E."/>
            <person name="Young S.K."/>
            <person name="Zeng Q."/>
            <person name="Gargeya S."/>
            <person name="Fitzgerald M."/>
            <person name="Haas B."/>
            <person name="Abouelleil A."/>
            <person name="Alvarado L."/>
            <person name="Arachchi H.M."/>
            <person name="Berlin A."/>
            <person name="Brown A."/>
            <person name="Chapman S.B."/>
            <person name="Chen Z."/>
            <person name="Dunbar C."/>
            <person name="Freedman E."/>
            <person name="Gearin G."/>
            <person name="Gellesch M."/>
            <person name="Goldberg J."/>
            <person name="Griggs A."/>
            <person name="Gujja S."/>
            <person name="Heilman E."/>
            <person name="Heiman D."/>
            <person name="Howarth C."/>
            <person name="Larson L."/>
            <person name="Lui A."/>
            <person name="MacDonald P.J.P."/>
            <person name="Mehta T."/>
            <person name="Montmayeur A."/>
            <person name="Murphy C."/>
            <person name="Neiman D."/>
            <person name="Pearson M."/>
            <person name="Priest M."/>
            <person name="Roberts A."/>
            <person name="Saif S."/>
            <person name="Shea T."/>
            <person name="Shenoy N."/>
            <person name="Sisk P."/>
            <person name="Stolte C."/>
            <person name="Sykes S."/>
            <person name="White J."/>
            <person name="Yandava C."/>
            <person name="Nusbaum C."/>
            <person name="Birren B."/>
        </authorList>
    </citation>
    <scope>NUCLEOTIDE SEQUENCE [LARGE SCALE GENOMIC DNA]</scope>
    <source>
        <strain evidence="4 5">29_1</strain>
    </source>
</reference>
<dbReference type="STRING" id="100884.GCA_000269565_03245"/>
<evidence type="ECO:0000313" key="5">
    <source>
        <dbReference type="Proteomes" id="UP000003157"/>
    </source>
</evidence>
<dbReference type="CDD" id="cd02523">
    <property type="entry name" value="PC_cytidylyltransferase"/>
    <property type="match status" value="1"/>
</dbReference>
<dbReference type="GO" id="GO:0016301">
    <property type="term" value="F:kinase activity"/>
    <property type="evidence" value="ECO:0007669"/>
    <property type="project" value="UniProtKB-KW"/>
</dbReference>
<dbReference type="InterPro" id="IPR005835">
    <property type="entry name" value="NTP_transferase_dom"/>
</dbReference>
<dbReference type="PANTHER" id="PTHR43584:SF5">
    <property type="entry name" value="PROTEIN LICC"/>
    <property type="match status" value="1"/>
</dbReference>
<dbReference type="Pfam" id="PF00483">
    <property type="entry name" value="NTP_transferase"/>
    <property type="match status" value="1"/>
</dbReference>
<dbReference type="GO" id="GO:0016779">
    <property type="term" value="F:nucleotidyltransferase activity"/>
    <property type="evidence" value="ECO:0007669"/>
    <property type="project" value="UniProtKB-KW"/>
</dbReference>
<feature type="domain" description="Nucleotidyl transferase" evidence="3">
    <location>
        <begin position="7"/>
        <end position="66"/>
    </location>
</feature>
<dbReference type="AlphaFoldDB" id="E7G9F8"/>
<dbReference type="Proteomes" id="UP000003157">
    <property type="component" value="Unassembled WGS sequence"/>
</dbReference>
<keyword evidence="5" id="KW-1185">Reference proteome</keyword>
<dbReference type="OrthoDB" id="9803871at2"/>
<dbReference type="EMBL" id="ADKX01000026">
    <property type="protein sequence ID" value="EFW05252.1"/>
    <property type="molecule type" value="Genomic_DNA"/>
</dbReference>
<gene>
    <name evidence="4" type="ORF">HMPREF9488_01396</name>
</gene>
<evidence type="ECO:0000256" key="2">
    <source>
        <dbReference type="ARBA" id="ARBA00022695"/>
    </source>
</evidence>
<dbReference type="RefSeq" id="WP_008788512.1">
    <property type="nucleotide sequence ID" value="NZ_AKCB01000003.1"/>
</dbReference>
<evidence type="ECO:0000259" key="3">
    <source>
        <dbReference type="Pfam" id="PF00483"/>
    </source>
</evidence>
<sequence>MNKVKRAIIMAAGKGTRLHPITLKTPKPLIEVNGKRMIDTVINALHINGIYEIYVVVGYLKEQFYSLEDQFPGLKIIDNPYYETCNNISSLYVARNYIDDVIILDSDQIIYNNSILSVNFNHSGYNCVWCERNTNEWLLTEDQGIVTNCSRTGGNYGWQLYSISRWSSSDGKKLKKHLEIEFEQKKNTQIYWDDVALFCYPEEYTLGIKEMKYGDVIEIDNLYELASIDKKYQIYLNRGENEYESIK</sequence>
<keyword evidence="1" id="KW-0808">Transferase</keyword>
<evidence type="ECO:0000256" key="1">
    <source>
        <dbReference type="ARBA" id="ARBA00022679"/>
    </source>
</evidence>
<dbReference type="InterPro" id="IPR050065">
    <property type="entry name" value="GlmU-like"/>
</dbReference>
<dbReference type="eggNOG" id="COG4750">
    <property type="taxonomic scope" value="Bacteria"/>
</dbReference>
<dbReference type="InterPro" id="IPR029044">
    <property type="entry name" value="Nucleotide-diphossugar_trans"/>
</dbReference>
<organism evidence="4 5">
    <name type="scientific">Coprobacillus cateniformis</name>
    <dbReference type="NCBI Taxonomy" id="100884"/>
    <lineage>
        <taxon>Bacteria</taxon>
        <taxon>Bacillati</taxon>
        <taxon>Bacillota</taxon>
        <taxon>Erysipelotrichia</taxon>
        <taxon>Erysipelotrichales</taxon>
        <taxon>Coprobacillaceae</taxon>
        <taxon>Coprobacillus</taxon>
    </lineage>
</organism>
<dbReference type="SUPFAM" id="SSF53448">
    <property type="entry name" value="Nucleotide-diphospho-sugar transferases"/>
    <property type="match status" value="1"/>
</dbReference>